<evidence type="ECO:0000256" key="9">
    <source>
        <dbReference type="ARBA" id="ARBA00023136"/>
    </source>
</evidence>
<dbReference type="PANTHER" id="PTHR23071:SF1">
    <property type="entry name" value="GPI ETHANOLAMINE PHOSPHATE TRANSFERASE 3"/>
    <property type="match status" value="1"/>
</dbReference>
<feature type="transmembrane region" description="Helical" evidence="12">
    <location>
        <begin position="660"/>
        <end position="680"/>
    </location>
</feature>
<proteinExistence type="inferred from homology"/>
<keyword evidence="7" id="KW-0256">Endoplasmic reticulum</keyword>
<keyword evidence="5" id="KW-0808">Transferase</keyword>
<dbReference type="PANTHER" id="PTHR23071">
    <property type="entry name" value="PHOSPHATIDYLINOSITOL GLYCAN"/>
    <property type="match status" value="1"/>
</dbReference>
<evidence type="ECO:0000256" key="2">
    <source>
        <dbReference type="ARBA" id="ARBA00004687"/>
    </source>
</evidence>
<dbReference type="InterPro" id="IPR017850">
    <property type="entry name" value="Alkaline_phosphatase_core_sf"/>
</dbReference>
<dbReference type="CDD" id="cd16023">
    <property type="entry name" value="GPI_EPT_3"/>
    <property type="match status" value="1"/>
</dbReference>
<evidence type="ECO:0000313" key="13">
    <source>
        <dbReference type="EMBL" id="VBB30974.1"/>
    </source>
</evidence>
<feature type="transmembrane region" description="Helical" evidence="12">
    <location>
        <begin position="772"/>
        <end position="788"/>
    </location>
</feature>
<feature type="transmembrane region" description="Helical" evidence="12">
    <location>
        <begin position="748"/>
        <end position="765"/>
    </location>
</feature>
<evidence type="ECO:0000256" key="7">
    <source>
        <dbReference type="ARBA" id="ARBA00022824"/>
    </source>
</evidence>
<comment type="pathway">
    <text evidence="2">Glycolipid biosynthesis; glycosylphosphatidylinositol-anchor biosynthesis.</text>
</comment>
<evidence type="ECO:0000256" key="12">
    <source>
        <dbReference type="SAM" id="Phobius"/>
    </source>
</evidence>
<comment type="subcellular location">
    <subcellularLocation>
        <location evidence="1">Endoplasmic reticulum membrane</location>
        <topology evidence="1">Multi-pass membrane protein</topology>
    </subcellularLocation>
</comment>
<keyword evidence="10" id="KW-0325">Glycoprotein</keyword>
<evidence type="ECO:0000256" key="1">
    <source>
        <dbReference type="ARBA" id="ARBA00004477"/>
    </source>
</evidence>
<protein>
    <submittedName>
        <fullName evidence="13">Uncharacterized protein</fullName>
    </submittedName>
</protein>
<dbReference type="InterPro" id="IPR037675">
    <property type="entry name" value="PIG-O_N"/>
</dbReference>
<keyword evidence="9 12" id="KW-0472">Membrane</keyword>
<evidence type="ECO:0000256" key="6">
    <source>
        <dbReference type="ARBA" id="ARBA00022692"/>
    </source>
</evidence>
<dbReference type="GO" id="GO:0005789">
    <property type="term" value="C:endoplasmic reticulum membrane"/>
    <property type="evidence" value="ECO:0007669"/>
    <property type="project" value="UniProtKB-SubCell"/>
</dbReference>
<accession>A0A498SM29</accession>
<comment type="similarity">
    <text evidence="3">Belongs to the PIGG/PIGN/PIGO family. PIGO subfamily.</text>
</comment>
<name>A0A498SM29_ACAVI</name>
<dbReference type="GO" id="GO:0051377">
    <property type="term" value="F:mannose-ethanolamine phosphotransferase activity"/>
    <property type="evidence" value="ECO:0007669"/>
    <property type="project" value="InterPro"/>
</dbReference>
<evidence type="ECO:0000256" key="3">
    <source>
        <dbReference type="ARBA" id="ARBA00008695"/>
    </source>
</evidence>
<dbReference type="GO" id="GO:0006506">
    <property type="term" value="P:GPI anchor biosynthetic process"/>
    <property type="evidence" value="ECO:0007669"/>
    <property type="project" value="UniProtKB-UniPathway"/>
</dbReference>
<dbReference type="Gene3D" id="3.40.720.10">
    <property type="entry name" value="Alkaline Phosphatase, subunit A"/>
    <property type="match status" value="1"/>
</dbReference>
<dbReference type="InterPro" id="IPR002591">
    <property type="entry name" value="Phosphodiest/P_Trfase"/>
</dbReference>
<organism evidence="13 14">
    <name type="scientific">Acanthocheilonema viteae</name>
    <name type="common">Filarial nematode worm</name>
    <name type="synonym">Dipetalonema viteae</name>
    <dbReference type="NCBI Taxonomy" id="6277"/>
    <lineage>
        <taxon>Eukaryota</taxon>
        <taxon>Metazoa</taxon>
        <taxon>Ecdysozoa</taxon>
        <taxon>Nematoda</taxon>
        <taxon>Chromadorea</taxon>
        <taxon>Rhabditida</taxon>
        <taxon>Spirurina</taxon>
        <taxon>Spiruromorpha</taxon>
        <taxon>Filarioidea</taxon>
        <taxon>Onchocercidae</taxon>
        <taxon>Acanthocheilonema</taxon>
    </lineage>
</organism>
<dbReference type="EMBL" id="UPTC01001060">
    <property type="protein sequence ID" value="VBB30974.1"/>
    <property type="molecule type" value="Genomic_DNA"/>
</dbReference>
<evidence type="ECO:0000256" key="5">
    <source>
        <dbReference type="ARBA" id="ARBA00022679"/>
    </source>
</evidence>
<dbReference type="STRING" id="6277.A0A498SM29"/>
<dbReference type="SUPFAM" id="SSF53649">
    <property type="entry name" value="Alkaline phosphatase-like"/>
    <property type="match status" value="1"/>
</dbReference>
<dbReference type="InterPro" id="IPR039524">
    <property type="entry name" value="PIGO/GPI13"/>
</dbReference>
<gene>
    <name evidence="13" type="ORF">NAV_LOCUS5765</name>
</gene>
<reference evidence="13 14" key="1">
    <citation type="submission" date="2018-08" db="EMBL/GenBank/DDBJ databases">
        <authorList>
            <person name="Laetsch R D."/>
            <person name="Stevens L."/>
            <person name="Kumar S."/>
            <person name="Blaxter L. M."/>
        </authorList>
    </citation>
    <scope>NUCLEOTIDE SEQUENCE [LARGE SCALE GENOMIC DNA]</scope>
</reference>
<keyword evidence="6 12" id="KW-0812">Transmembrane</keyword>
<evidence type="ECO:0000256" key="4">
    <source>
        <dbReference type="ARBA" id="ARBA00022502"/>
    </source>
</evidence>
<feature type="region of interest" description="Disordered" evidence="11">
    <location>
        <begin position="53"/>
        <end position="72"/>
    </location>
</feature>
<dbReference type="Pfam" id="PF01663">
    <property type="entry name" value="Phosphodiest"/>
    <property type="match status" value="1"/>
</dbReference>
<evidence type="ECO:0000256" key="11">
    <source>
        <dbReference type="SAM" id="MobiDB-lite"/>
    </source>
</evidence>
<feature type="transmembrane region" description="Helical" evidence="12">
    <location>
        <begin position="725"/>
        <end position="742"/>
    </location>
</feature>
<feature type="transmembrane region" description="Helical" evidence="12">
    <location>
        <begin position="808"/>
        <end position="837"/>
    </location>
</feature>
<evidence type="ECO:0000313" key="14">
    <source>
        <dbReference type="Proteomes" id="UP000276991"/>
    </source>
</evidence>
<feature type="transmembrane region" description="Helical" evidence="12">
    <location>
        <begin position="692"/>
        <end position="713"/>
    </location>
</feature>
<evidence type="ECO:0000256" key="10">
    <source>
        <dbReference type="ARBA" id="ARBA00023180"/>
    </source>
</evidence>
<dbReference type="AlphaFoldDB" id="A0A498SM29"/>
<dbReference type="OrthoDB" id="272139at2759"/>
<feature type="transmembrane region" description="Helical" evidence="12">
    <location>
        <begin position="585"/>
        <end position="601"/>
    </location>
</feature>
<evidence type="ECO:0000256" key="8">
    <source>
        <dbReference type="ARBA" id="ARBA00022989"/>
    </source>
</evidence>
<keyword evidence="8 12" id="KW-1133">Transmembrane helix</keyword>
<dbReference type="UniPathway" id="UPA00196"/>
<sequence>MKRNLEKRSKGRRLLRPRLEVKEEEGFDRSDVKKALLESLYEQRKEERRKELEKELKRRGNHETEIKEKEKAKSLEVRNKSVAVVKSKEKVKAPKVVSEQNISDEAGTFIKKAEHKNVKKDLDIETLPSTRDFIRFMSLDYADDPEGIPKELRHFRTLPLVSLPKLPCSCLDVASRDACWFPAQYQRVVLILIDALRYDFVAPSQPQLNSSNKAYFGYFSTVARLLNDYKESAVLMHFRADAPTTTMQRLKALTTGSLPTFIDVGSNFASTAIVEDNWIDEIIATNRSIVMLGDDTWVSLYPEQFKRRYHLPSFDINDIHTVDQMISNNLFDELEKSDWTVLIAHFLGVDHCGHKYGPDHPEMSKKLKQMNKILAQVVDFLDDNTLLLVMGDHGMTENGDHGGDELLETDAALFMFAKKKLIFAEPPESVSQVDIVPTISLLLDSPIPYSNIGTLIDCTIVPEHRALAISSNAEQMMRYGRTIVAETQLPELDSLIRSFENNGNVENSIDYMRRLQELLRASWTEFNSNFMRIGFLSLLDTILSVYDSLYTGNYIVFESSVIRFLTQALVAVGFWQSFSNSWQRSLILIIIILLLRLGIFFEKCREEQGDACKASVFSQSFSHVPHGPIKIMRFMFGILVQIVAACMAKKFLQSYPSEIWTSTFIFPITVATTSFWLSLWLPEDTFNHFARFSLGTAQMVYGLSFINLLIICYHAARIGKFWSRNGCTISYLICISSVLFLILGDGLAFSFLSLITIIFLIPFIIDDEYYQIVFLVFLSSHGFFSLSHQPTFSSIPWQAAFVGVPGNFAIQIVPGALVIAHIFASQIITSVALPMLVTQQNYRQSGLSHWTYKLILFHSLKVNLS</sequence>
<keyword evidence="4" id="KW-0337">GPI-anchor biosynthesis</keyword>
<dbReference type="Proteomes" id="UP000276991">
    <property type="component" value="Unassembled WGS sequence"/>
</dbReference>
<keyword evidence="14" id="KW-1185">Reference proteome</keyword>